<evidence type="ECO:0000313" key="3">
    <source>
        <dbReference type="Proteomes" id="UP000001568"/>
    </source>
</evidence>
<dbReference type="OrthoDB" id="2101583at2759"/>
<dbReference type="EMBL" id="CP000584">
    <property type="protein sequence ID" value="ABO95840.1"/>
    <property type="molecule type" value="Genomic_DNA"/>
</dbReference>
<sequence>MSFVNRLFSYVFNELMVNALANSRTFQRFAVKSDALMKEAAATDAAEMARRAQQAAQDLSKSVFEQSKGGKGPMGS</sequence>
<keyword evidence="3" id="KW-1185">Reference proteome</keyword>
<dbReference type="Proteomes" id="UP000001568">
    <property type="component" value="Chromosome 4"/>
</dbReference>
<evidence type="ECO:0000256" key="1">
    <source>
        <dbReference type="SAM" id="MobiDB-lite"/>
    </source>
</evidence>
<dbReference type="KEGG" id="olu:OSTLU_31268"/>
<dbReference type="PANTHER" id="PTHR34966:SF1">
    <property type="entry name" value="OS04G0508100 PROTEIN"/>
    <property type="match status" value="1"/>
</dbReference>
<name>A4RWA4_OSTLU</name>
<dbReference type="RefSeq" id="XP_001417547.1">
    <property type="nucleotide sequence ID" value="XM_001417510.1"/>
</dbReference>
<dbReference type="AlphaFoldDB" id="A4RWA4"/>
<organism evidence="2 3">
    <name type="scientific">Ostreococcus lucimarinus (strain CCE9901)</name>
    <dbReference type="NCBI Taxonomy" id="436017"/>
    <lineage>
        <taxon>Eukaryota</taxon>
        <taxon>Viridiplantae</taxon>
        <taxon>Chlorophyta</taxon>
        <taxon>Mamiellophyceae</taxon>
        <taxon>Mamiellales</taxon>
        <taxon>Bathycoccaceae</taxon>
        <taxon>Ostreococcus</taxon>
    </lineage>
</organism>
<gene>
    <name evidence="2" type="ORF">OSTLU_31268</name>
</gene>
<dbReference type="PANTHER" id="PTHR34966">
    <property type="entry name" value="OSJNBA0043L24.15 PROTEIN"/>
    <property type="match status" value="1"/>
</dbReference>
<evidence type="ECO:0000313" key="2">
    <source>
        <dbReference type="EMBL" id="ABO95840.1"/>
    </source>
</evidence>
<protein>
    <submittedName>
        <fullName evidence="2">Uncharacterized protein</fullName>
    </submittedName>
</protein>
<dbReference type="GeneID" id="5001289"/>
<feature type="region of interest" description="Disordered" evidence="1">
    <location>
        <begin position="54"/>
        <end position="76"/>
    </location>
</feature>
<accession>A4RWA4</accession>
<dbReference type="Gramene" id="ABO95840">
    <property type="protein sequence ID" value="ABO95840"/>
    <property type="gene ID" value="OSTLU_31268"/>
</dbReference>
<dbReference type="HOGENOM" id="CLU_179611_1_0_1"/>
<proteinExistence type="predicted"/>
<reference evidence="2 3" key="1">
    <citation type="journal article" date="2007" name="Proc. Natl. Acad. Sci. U.S.A.">
        <title>The tiny eukaryote Ostreococcus provides genomic insights into the paradox of plankton speciation.</title>
        <authorList>
            <person name="Palenik B."/>
            <person name="Grimwood J."/>
            <person name="Aerts A."/>
            <person name="Rouze P."/>
            <person name="Salamov A."/>
            <person name="Putnam N."/>
            <person name="Dupont C."/>
            <person name="Jorgensen R."/>
            <person name="Derelle E."/>
            <person name="Rombauts S."/>
            <person name="Zhou K."/>
            <person name="Otillar R."/>
            <person name="Merchant S.S."/>
            <person name="Podell S."/>
            <person name="Gaasterland T."/>
            <person name="Napoli C."/>
            <person name="Gendler K."/>
            <person name="Manuell A."/>
            <person name="Tai V."/>
            <person name="Vallon O."/>
            <person name="Piganeau G."/>
            <person name="Jancek S."/>
            <person name="Heijde M."/>
            <person name="Jabbari K."/>
            <person name="Bowler C."/>
            <person name="Lohr M."/>
            <person name="Robbens S."/>
            <person name="Werner G."/>
            <person name="Dubchak I."/>
            <person name="Pazour G.J."/>
            <person name="Ren Q."/>
            <person name="Paulsen I."/>
            <person name="Delwiche C."/>
            <person name="Schmutz J."/>
            <person name="Rokhsar D."/>
            <person name="Van de Peer Y."/>
            <person name="Moreau H."/>
            <person name="Grigoriev I.V."/>
        </authorList>
    </citation>
    <scope>NUCLEOTIDE SEQUENCE [LARGE SCALE GENOMIC DNA]</scope>
    <source>
        <strain evidence="2 3">CCE9901</strain>
    </source>
</reference>